<gene>
    <name evidence="4" type="ORF">CVS30_15085</name>
</gene>
<dbReference type="RefSeq" id="WP_110486382.1">
    <property type="nucleotide sequence ID" value="NZ_QJVC01000021.1"/>
</dbReference>
<dbReference type="InterPro" id="IPR049174">
    <property type="entry name" value="Beta-AFase-like"/>
</dbReference>
<dbReference type="Proteomes" id="UP000247980">
    <property type="component" value="Unassembled WGS sequence"/>
</dbReference>
<evidence type="ECO:0000259" key="1">
    <source>
        <dbReference type="Pfam" id="PF07944"/>
    </source>
</evidence>
<keyword evidence="5" id="KW-1185">Reference proteome</keyword>
<reference evidence="4 5" key="1">
    <citation type="submission" date="2018-05" db="EMBL/GenBank/DDBJ databases">
        <title>Genetic diversity of glacier-inhabiting Cryobacterium bacteria in China and description of Cryobacterium mengkeensis sp. nov. and Arthrobacter glacialis sp. nov.</title>
        <authorList>
            <person name="Liu Q."/>
            <person name="Xin Y.-H."/>
        </authorList>
    </citation>
    <scope>NUCLEOTIDE SEQUENCE [LARGE SCALE GENOMIC DNA]</scope>
    <source>
        <strain evidence="4 5">B7</strain>
    </source>
</reference>
<comment type="caution">
    <text evidence="4">The sequence shown here is derived from an EMBL/GenBank/DDBJ whole genome shotgun (WGS) entry which is preliminary data.</text>
</comment>
<feature type="domain" description="Non-reducing end beta-L-arabinofuranosidase-like GH127 C-terminal" evidence="3">
    <location>
        <begin position="526"/>
        <end position="633"/>
    </location>
</feature>
<accession>A0A2V5JDV2</accession>
<dbReference type="OrthoDB" id="9757939at2"/>
<dbReference type="EMBL" id="QJVC01000021">
    <property type="protein sequence ID" value="PYI37467.1"/>
    <property type="molecule type" value="Genomic_DNA"/>
</dbReference>
<dbReference type="InterPro" id="IPR012878">
    <property type="entry name" value="Beta-AFase-like_GH127_cat"/>
</dbReference>
<dbReference type="Pfam" id="PF07944">
    <property type="entry name" value="Beta-AFase-like_GH127_cat"/>
    <property type="match status" value="1"/>
</dbReference>
<dbReference type="PANTHER" id="PTHR43465">
    <property type="entry name" value="DUF1680 DOMAIN PROTEIN (AFU_ORTHOLOGUE AFUA_1G08910)"/>
    <property type="match status" value="1"/>
</dbReference>
<dbReference type="InterPro" id="IPR049046">
    <property type="entry name" value="Beta-AFase-like_GH127_middle"/>
</dbReference>
<feature type="domain" description="Non-reducing end beta-L-arabinofuranosidase-like GH127 catalytic" evidence="1">
    <location>
        <begin position="35"/>
        <end position="421"/>
    </location>
</feature>
<evidence type="ECO:0000313" key="5">
    <source>
        <dbReference type="Proteomes" id="UP000247980"/>
    </source>
</evidence>
<evidence type="ECO:0008006" key="6">
    <source>
        <dbReference type="Google" id="ProtNLM"/>
    </source>
</evidence>
<dbReference type="AlphaFoldDB" id="A0A2V5JDV2"/>
<dbReference type="InterPro" id="IPR008928">
    <property type="entry name" value="6-hairpin_glycosidase_sf"/>
</dbReference>
<dbReference type="Pfam" id="PF20736">
    <property type="entry name" value="Glyco_hydro127M"/>
    <property type="match status" value="1"/>
</dbReference>
<evidence type="ECO:0000259" key="2">
    <source>
        <dbReference type="Pfam" id="PF20736"/>
    </source>
</evidence>
<feature type="domain" description="Non-reducing end beta-L-arabinofuranosidase-like GH127 middle" evidence="2">
    <location>
        <begin position="432"/>
        <end position="524"/>
    </location>
</feature>
<dbReference type="GO" id="GO:0005975">
    <property type="term" value="P:carbohydrate metabolic process"/>
    <property type="evidence" value="ECO:0007669"/>
    <property type="project" value="InterPro"/>
</dbReference>
<protein>
    <recommendedName>
        <fullName evidence="6">Glycoside hydrolase family 127 protein</fullName>
    </recommendedName>
</protein>
<evidence type="ECO:0000313" key="4">
    <source>
        <dbReference type="EMBL" id="PYI37467.1"/>
    </source>
</evidence>
<organism evidence="4 5">
    <name type="scientific">Arthrobacter psychrolactophilus</name>
    <dbReference type="NCBI Taxonomy" id="92442"/>
    <lineage>
        <taxon>Bacteria</taxon>
        <taxon>Bacillati</taxon>
        <taxon>Actinomycetota</taxon>
        <taxon>Actinomycetes</taxon>
        <taxon>Micrococcales</taxon>
        <taxon>Micrococcaceae</taxon>
        <taxon>Arthrobacter</taxon>
    </lineage>
</organism>
<proteinExistence type="predicted"/>
<evidence type="ECO:0000259" key="3">
    <source>
        <dbReference type="Pfam" id="PF20737"/>
    </source>
</evidence>
<dbReference type="PANTHER" id="PTHR43465:SF2">
    <property type="entry name" value="DUF1680 DOMAIN PROTEIN (AFU_ORTHOLOGUE AFUA_1G08910)"/>
    <property type="match status" value="1"/>
</dbReference>
<dbReference type="InterPro" id="IPR049049">
    <property type="entry name" value="Beta-AFase-like_GH127_C"/>
</dbReference>
<dbReference type="Pfam" id="PF20737">
    <property type="entry name" value="Glyco_hydro127C"/>
    <property type="match status" value="1"/>
</dbReference>
<name>A0A2V5JDV2_9MICC</name>
<dbReference type="SUPFAM" id="SSF48208">
    <property type="entry name" value="Six-hairpin glycosidases"/>
    <property type="match status" value="1"/>
</dbReference>
<sequence>MNQTSTTRNDSRPVSPSATQLVPLSLSQARLGSSGFWGTRSRINAENTLEHCLRWQERAGWLPNFDLAASGKLPAGRQGREFSDSEIYKLLEGYCWESETHPSDDIEAIIASITARLVAAQESDGYLNTKFGRPEQGARYSNLEWGHELYNYGHLLQAAVARLRTHGEDALVALARRVADHICETFGPDGIQSVCGHAEIELGLMEFARATGEGRYLEQARLFIERRGHHSLADIELGRDYFQDDLPVRERTVLAGHAVRALYFAAAVVDLAVETGDEKLLAAVEHQWENTVATRTYITGGMGSHHTGEAFGEDFVLPSDRAYCESCAGVASVMLSWRLLLATGKARYADLIERTLFNIVATASSDDGRSFFYANTLHRRNPGVASDPNEQSKRADSSQRAAWFDVACCPTNIARTLSSLGAYLATVDDNGIQVHQFADADVCAEVPGGTAAINIQSRYPDSGTITVTVMDSPATPWTLSLRIPEWAEGASLRVDGEVHEVAPGYATLTRVFTPGTVVVLDLPMIPRVLAADSRIDAIRGSVVVQWGPRIYCLESADLPEGAHVDDFVVDPAIAPVPDGDRLLMQGWLSNPERQPWPFGLPSPAAPGTPLAVALTPYHRWGNQGPVTMRVWLRSS</sequence>